<evidence type="ECO:0000313" key="1">
    <source>
        <dbReference type="EMBL" id="RNA38688.1"/>
    </source>
</evidence>
<proteinExistence type="predicted"/>
<dbReference type="Proteomes" id="UP000276133">
    <property type="component" value="Unassembled WGS sequence"/>
</dbReference>
<organism evidence="1 2">
    <name type="scientific">Brachionus plicatilis</name>
    <name type="common">Marine rotifer</name>
    <name type="synonym">Brachionus muelleri</name>
    <dbReference type="NCBI Taxonomy" id="10195"/>
    <lineage>
        <taxon>Eukaryota</taxon>
        <taxon>Metazoa</taxon>
        <taxon>Spiralia</taxon>
        <taxon>Gnathifera</taxon>
        <taxon>Rotifera</taxon>
        <taxon>Eurotatoria</taxon>
        <taxon>Monogononta</taxon>
        <taxon>Pseudotrocha</taxon>
        <taxon>Ploima</taxon>
        <taxon>Brachionidae</taxon>
        <taxon>Brachionus</taxon>
    </lineage>
</organism>
<evidence type="ECO:0000313" key="2">
    <source>
        <dbReference type="Proteomes" id="UP000276133"/>
    </source>
</evidence>
<sequence length="85" mass="9442">MSKAVSNASSLLDNVSLEASNNFEFVATSSASKFKLNENGDYAEIENDDDDLMDEEMPPSEQNAMFSSRTYVKKVVCLCYIIDLT</sequence>
<name>A0A3M7SSZ1_BRAPC</name>
<keyword evidence="2" id="KW-1185">Reference proteome</keyword>
<reference evidence="1 2" key="1">
    <citation type="journal article" date="2018" name="Sci. Rep.">
        <title>Genomic signatures of local adaptation to the degree of environmental predictability in rotifers.</title>
        <authorList>
            <person name="Franch-Gras L."/>
            <person name="Hahn C."/>
            <person name="Garcia-Roger E.M."/>
            <person name="Carmona M.J."/>
            <person name="Serra M."/>
            <person name="Gomez A."/>
        </authorList>
    </citation>
    <scope>NUCLEOTIDE SEQUENCE [LARGE SCALE GENOMIC DNA]</scope>
    <source>
        <strain evidence="1">HYR1</strain>
    </source>
</reference>
<protein>
    <submittedName>
        <fullName evidence="1">Uncharacterized protein</fullName>
    </submittedName>
</protein>
<comment type="caution">
    <text evidence="1">The sequence shown here is derived from an EMBL/GenBank/DDBJ whole genome shotgun (WGS) entry which is preliminary data.</text>
</comment>
<dbReference type="AlphaFoldDB" id="A0A3M7SSZ1"/>
<dbReference type="EMBL" id="REGN01000836">
    <property type="protein sequence ID" value="RNA38688.1"/>
    <property type="molecule type" value="Genomic_DNA"/>
</dbReference>
<gene>
    <name evidence="1" type="ORF">BpHYR1_045304</name>
</gene>
<accession>A0A3M7SSZ1</accession>